<accession>A0A6L2JXD5</accession>
<feature type="coiled-coil region" evidence="5">
    <location>
        <begin position="1246"/>
        <end position="1273"/>
    </location>
</feature>
<reference evidence="9" key="1">
    <citation type="journal article" date="2019" name="Sci. Rep.">
        <title>Draft genome of Tanacetum cinerariifolium, the natural source of mosquito coil.</title>
        <authorList>
            <person name="Yamashiro T."/>
            <person name="Shiraishi A."/>
            <person name="Satake H."/>
            <person name="Nakayama K."/>
        </authorList>
    </citation>
    <scope>NUCLEOTIDE SEQUENCE</scope>
</reference>
<keyword evidence="3" id="KW-0064">Aspartyl protease</keyword>
<dbReference type="EMBL" id="BKCJ010001430">
    <property type="protein sequence ID" value="GEU41379.1"/>
    <property type="molecule type" value="Genomic_DNA"/>
</dbReference>
<dbReference type="SUPFAM" id="SSF53098">
    <property type="entry name" value="Ribonuclease H-like"/>
    <property type="match status" value="1"/>
</dbReference>
<organism evidence="9">
    <name type="scientific">Tanacetum cinerariifolium</name>
    <name type="common">Dalmatian daisy</name>
    <name type="synonym">Chrysanthemum cinerariifolium</name>
    <dbReference type="NCBI Taxonomy" id="118510"/>
    <lineage>
        <taxon>Eukaryota</taxon>
        <taxon>Viridiplantae</taxon>
        <taxon>Streptophyta</taxon>
        <taxon>Embryophyta</taxon>
        <taxon>Tracheophyta</taxon>
        <taxon>Spermatophyta</taxon>
        <taxon>Magnoliopsida</taxon>
        <taxon>eudicotyledons</taxon>
        <taxon>Gunneridae</taxon>
        <taxon>Pentapetalae</taxon>
        <taxon>asterids</taxon>
        <taxon>campanulids</taxon>
        <taxon>Asterales</taxon>
        <taxon>Asteraceae</taxon>
        <taxon>Asteroideae</taxon>
        <taxon>Anthemideae</taxon>
        <taxon>Anthemidinae</taxon>
        <taxon>Tanacetum</taxon>
    </lineage>
</organism>
<name>A0A6L2JXD5_TANCI</name>
<dbReference type="SUPFAM" id="SSF56672">
    <property type="entry name" value="DNA/RNA polymerases"/>
    <property type="match status" value="1"/>
</dbReference>
<evidence type="ECO:0000256" key="5">
    <source>
        <dbReference type="SAM" id="Coils"/>
    </source>
</evidence>
<keyword evidence="1" id="KW-0645">Protease</keyword>
<proteinExistence type="predicted"/>
<feature type="compositionally biased region" description="Polar residues" evidence="6">
    <location>
        <begin position="1176"/>
        <end position="1188"/>
    </location>
</feature>
<dbReference type="Pfam" id="PF14223">
    <property type="entry name" value="Retrotran_gag_2"/>
    <property type="match status" value="1"/>
</dbReference>
<feature type="domain" description="Retrovirus-related Pol polyprotein from transposon TNT 1-94-like beta-barrel" evidence="8">
    <location>
        <begin position="473"/>
        <end position="529"/>
    </location>
</feature>
<dbReference type="InterPro" id="IPR036397">
    <property type="entry name" value="RNaseH_sf"/>
</dbReference>
<dbReference type="GO" id="GO:0004190">
    <property type="term" value="F:aspartic-type endopeptidase activity"/>
    <property type="evidence" value="ECO:0007669"/>
    <property type="project" value="UniProtKB-KW"/>
</dbReference>
<dbReference type="GO" id="GO:0003676">
    <property type="term" value="F:nucleic acid binding"/>
    <property type="evidence" value="ECO:0007669"/>
    <property type="project" value="InterPro"/>
</dbReference>
<comment type="caution">
    <text evidence="9">The sequence shown here is derived from an EMBL/GenBank/DDBJ whole genome shotgun (WGS) entry which is preliminary data.</text>
</comment>
<dbReference type="GO" id="GO:0046872">
    <property type="term" value="F:metal ion binding"/>
    <property type="evidence" value="ECO:0007669"/>
    <property type="project" value="UniProtKB-KW"/>
</dbReference>
<evidence type="ECO:0000256" key="2">
    <source>
        <dbReference type="ARBA" id="ARBA00022723"/>
    </source>
</evidence>
<dbReference type="InterPro" id="IPR013103">
    <property type="entry name" value="RVT_2"/>
</dbReference>
<evidence type="ECO:0000259" key="7">
    <source>
        <dbReference type="Pfam" id="PF07727"/>
    </source>
</evidence>
<dbReference type="GO" id="GO:0006508">
    <property type="term" value="P:proteolysis"/>
    <property type="evidence" value="ECO:0007669"/>
    <property type="project" value="UniProtKB-KW"/>
</dbReference>
<dbReference type="Pfam" id="PF22936">
    <property type="entry name" value="Pol_BBD"/>
    <property type="match status" value="1"/>
</dbReference>
<keyword evidence="2" id="KW-0479">Metal-binding</keyword>
<dbReference type="InterPro" id="IPR012337">
    <property type="entry name" value="RNaseH-like_sf"/>
</dbReference>
<evidence type="ECO:0000256" key="1">
    <source>
        <dbReference type="ARBA" id="ARBA00022670"/>
    </source>
</evidence>
<dbReference type="InterPro" id="IPR043502">
    <property type="entry name" value="DNA/RNA_pol_sf"/>
</dbReference>
<evidence type="ECO:0000313" key="9">
    <source>
        <dbReference type="EMBL" id="GEU41379.1"/>
    </source>
</evidence>
<dbReference type="InterPro" id="IPR054722">
    <property type="entry name" value="PolX-like_BBD"/>
</dbReference>
<sequence>MELESAQTSTTTKLPMLKKGDYKMWRLRIEQYFQVQDYALWDVIENGTSFKPVAETTINDAGTSTTHIPGLYKDAKTLFAAIEIRFDGNEVTKKTQKTLLKQLYEKFSATSTESLDFIFNRLQKIVSQLVVLGVFISQEDLNLKFLRSLPSDPNSTNEVPTAYGVGTASTQSSTASTQVSTANLSDATMYAFLSNQSNGSQLVHEDLEQIHEDDIEEIDLKWQLALLSMKAKRAVNVEETPPKAMVAIDGVGFDWSYMAKDEVPTNMALIAFSDSEPKFQSYEPKSCETESKNASKKIPNELKESPYTLLVKDKVSDNIDCLVESPVVANCNYHQRERVVSRNNYSRVNHNNSTRKTYLNAHRINAPRAVLMKTGLRPLNTTRLVNTALPKTIVDCARPMSCFSKSAESTVKRPYQQKTTFTNKSFRQTFNIARPRPINTIRPRPVNTPRLNSAVVNAVRSHPQQVQKDQGCVDSGCCRHMTWNTSYLSDFKEFNGGYVTFGGGANDGRTTSKGTIYTASKDETTGILKKFIIEIENLVDKKVKVIRCDNGTEVKNSVMNDFCAMKGTERRNRTLIEAARTMLADSKLPTIFYVKAVNTACSMQNRALVVKPHNKTPYELFRGRTHALSFMKPFGCYVTILNTLDHLGKFDGKADEESINYVPVIADYILMPLWKDGLLFDSSLKNATNDKPQSSCDASNKDGNGVNKDSGPDTHEKSANSINDVNTVGPSINTASPDFDTGSLYINTDSLTVSTASPEATHADFVGDKPEGDMSKINTTYQVLSTPNTRIHKDHLLDLVIGDMKSGMDVKSAFLYGRIKEEVYVCQPLGFKDPDHPDKVYKVVKALYCLHQAPRAWYETLANYLLSNGFHRGKIDQTLFIKRHNGDILLVRVYVTDIIFGPTKKELCNEFERLMKDKFQMSSMGELTFFLGLQVKQKDYGIFISQDKCVIEVLRKFNLLDVKTASTPMEMENPWSKMQMAYTYYCQMKVNAATHKLITAGDGYCCRVSPTIYTSCIKRFWTSAKVKTVNEDVRLQALVDGKKVIVNEASIRRDLRLDDAEGTACLPNVAILEELARMGYEKPSQKLTFYKAFFSPQWKFLIHTILQCLSAKTTAWNEFSSTMASAIICLANNQKFNFSKYILDNMDDVTLAQTLIEIKEAKPMARGVIVQEPSEFRTTSSSQPSQLSHTKEKEGYKQKDFKGKNFDAVKKMFDKVYYRVNTFVAMDFEGMEGSKKTQAEVTKGSSKRAKYEVEQESAKRQRLEKEDDTAELKRCLEIVLEDDDDVTIEATPLSSKSSTIVDYKIYKKRKKSYFKIIKADGNSQNYLTFKIMFKNFNRENLEVLRSIVKTR</sequence>
<feature type="region of interest" description="Disordered" evidence="6">
    <location>
        <begin position="1173"/>
        <end position="1196"/>
    </location>
</feature>
<evidence type="ECO:0000256" key="4">
    <source>
        <dbReference type="ARBA" id="ARBA00022801"/>
    </source>
</evidence>
<feature type="region of interest" description="Disordered" evidence="6">
    <location>
        <begin position="689"/>
        <end position="727"/>
    </location>
</feature>
<dbReference type="PANTHER" id="PTHR42648">
    <property type="entry name" value="TRANSPOSASE, PUTATIVE-RELATED"/>
    <property type="match status" value="1"/>
</dbReference>
<evidence type="ECO:0000259" key="8">
    <source>
        <dbReference type="Pfam" id="PF22936"/>
    </source>
</evidence>
<dbReference type="Gene3D" id="3.30.420.10">
    <property type="entry name" value="Ribonuclease H-like superfamily/Ribonuclease H"/>
    <property type="match status" value="1"/>
</dbReference>
<evidence type="ECO:0000256" key="6">
    <source>
        <dbReference type="SAM" id="MobiDB-lite"/>
    </source>
</evidence>
<dbReference type="InterPro" id="IPR039537">
    <property type="entry name" value="Retrotran_Ty1/copia-like"/>
</dbReference>
<dbReference type="PANTHER" id="PTHR42648:SF32">
    <property type="entry name" value="RIBONUCLEASE H-LIKE DOMAIN, GAG-PRE-INTEGRASE DOMAIN PROTEIN-RELATED"/>
    <property type="match status" value="1"/>
</dbReference>
<feature type="domain" description="Reverse transcriptase Ty1/copia-type" evidence="7">
    <location>
        <begin position="806"/>
        <end position="970"/>
    </location>
</feature>
<dbReference type="Pfam" id="PF07727">
    <property type="entry name" value="RVT_2"/>
    <property type="match status" value="1"/>
</dbReference>
<protein>
    <submittedName>
        <fullName evidence="9">Uncharacterized mitochondrial protein AtMg00810-like</fullName>
    </submittedName>
</protein>
<feature type="compositionally biased region" description="Polar residues" evidence="6">
    <location>
        <begin position="689"/>
        <end position="702"/>
    </location>
</feature>
<evidence type="ECO:0000256" key="3">
    <source>
        <dbReference type="ARBA" id="ARBA00022750"/>
    </source>
</evidence>
<keyword evidence="4" id="KW-0378">Hydrolase</keyword>
<keyword evidence="5" id="KW-0175">Coiled coil</keyword>
<gene>
    <name evidence="9" type="ORF">Tci_013357</name>
</gene>